<reference evidence="2" key="1">
    <citation type="journal article" date="2020" name="New Phytol.">
        <title>Comparative genomics reveals dynamic genome evolution in host specialist ectomycorrhizal fungi.</title>
        <authorList>
            <person name="Lofgren L.A."/>
            <person name="Nguyen N.H."/>
            <person name="Vilgalys R."/>
            <person name="Ruytinx J."/>
            <person name="Liao H.L."/>
            <person name="Branco S."/>
            <person name="Kuo A."/>
            <person name="LaButti K."/>
            <person name="Lipzen A."/>
            <person name="Andreopoulos W."/>
            <person name="Pangilinan J."/>
            <person name="Riley R."/>
            <person name="Hundley H."/>
            <person name="Na H."/>
            <person name="Barry K."/>
            <person name="Grigoriev I.V."/>
            <person name="Stajich J.E."/>
            <person name="Kennedy P.G."/>
        </authorList>
    </citation>
    <scope>NUCLEOTIDE SEQUENCE</scope>
    <source>
        <strain evidence="2">S12</strain>
    </source>
</reference>
<comment type="caution">
    <text evidence="2">The sequence shown here is derived from an EMBL/GenBank/DDBJ whole genome shotgun (WGS) entry which is preliminary data.</text>
</comment>
<gene>
    <name evidence="2" type="ORF">HD556DRAFT_1243483</name>
    <name evidence="3" type="ORF">HD556DRAFT_1243522</name>
</gene>
<dbReference type="AlphaFoldDB" id="A0A9P7DDE8"/>
<sequence>MERTIGNLGQEIRQPSNPFANLSQEGVRRCRINTLLSIMPELDNSHQGLPNGSVDLGDGYVLLRKRERYAKLPDGADAQAIANFLGARRMLPRIKKWARLLLPNKQFKVAGQFQFGEVQYFTRLAVEVDDANEDSDDEDNWHFLDIAVIQMYSLPDEALLQLSSQTVASCTHSEQVLAIDVKDIVSVIAMVPHKPTLPSGLTEERFFMIEKPGLDVSDLGVRYSAYHDEDDEDNADDARIE</sequence>
<dbReference type="GeneID" id="64592145"/>
<keyword evidence="4" id="KW-1185">Reference proteome</keyword>
<protein>
    <submittedName>
        <fullName evidence="2">Uncharacterized protein</fullName>
    </submittedName>
</protein>
<evidence type="ECO:0000313" key="2">
    <source>
        <dbReference type="EMBL" id="KAG1789645.1"/>
    </source>
</evidence>
<evidence type="ECO:0000313" key="3">
    <source>
        <dbReference type="EMBL" id="KAG1789650.1"/>
    </source>
</evidence>
<evidence type="ECO:0000313" key="4">
    <source>
        <dbReference type="Proteomes" id="UP000719766"/>
    </source>
</evidence>
<accession>A0A9P7DDE8</accession>
<organism evidence="2 4">
    <name type="scientific">Suillus plorans</name>
    <dbReference type="NCBI Taxonomy" id="116603"/>
    <lineage>
        <taxon>Eukaryota</taxon>
        <taxon>Fungi</taxon>
        <taxon>Dikarya</taxon>
        <taxon>Basidiomycota</taxon>
        <taxon>Agaricomycotina</taxon>
        <taxon>Agaricomycetes</taxon>
        <taxon>Agaricomycetidae</taxon>
        <taxon>Boletales</taxon>
        <taxon>Suillineae</taxon>
        <taxon>Suillaceae</taxon>
        <taxon>Suillus</taxon>
    </lineage>
</organism>
<dbReference type="RefSeq" id="XP_041156693.1">
    <property type="nucleotide sequence ID" value="XM_041298381.1"/>
</dbReference>
<dbReference type="EMBL" id="JABBWE010000057">
    <property type="protein sequence ID" value="KAG1789650.1"/>
    <property type="molecule type" value="Genomic_DNA"/>
</dbReference>
<name>A0A9P7DDE8_9AGAM</name>
<proteinExistence type="predicted"/>
<feature type="region of interest" description="Disordered" evidence="1">
    <location>
        <begin position="1"/>
        <end position="20"/>
    </location>
</feature>
<dbReference type="EMBL" id="JABBWE010000057">
    <property type="protein sequence ID" value="KAG1789645.1"/>
    <property type="molecule type" value="Genomic_DNA"/>
</dbReference>
<dbReference type="Proteomes" id="UP000719766">
    <property type="component" value="Unassembled WGS sequence"/>
</dbReference>
<evidence type="ECO:0000256" key="1">
    <source>
        <dbReference type="SAM" id="MobiDB-lite"/>
    </source>
</evidence>
<dbReference type="OrthoDB" id="2669721at2759"/>